<proteinExistence type="predicted"/>
<gene>
    <name evidence="7" type="ORF">ERL59_16880</name>
</gene>
<comment type="caution">
    <text evidence="7">The sequence shown here is derived from an EMBL/GenBank/DDBJ whole genome shotgun (WGS) entry which is preliminary data.</text>
</comment>
<sequence>MNNLSTLTKNAYKITLYVLAVCFVTWALLPDFRVYIAGLILGIIVSLINARYLQWKIELMSEVAIKKIKRRVNDGFMTRASLALIAVVISFKFEQHIAFSTTLAGLFFVQSVTLVLGIISINNNNK</sequence>
<feature type="transmembrane region" description="Helical" evidence="6">
    <location>
        <begin position="35"/>
        <end position="53"/>
    </location>
</feature>
<protein>
    <submittedName>
        <fullName evidence="7">ATP synthase subunit I</fullName>
    </submittedName>
</protein>
<name>A0A6N9Q6Z1_9BACL</name>
<dbReference type="InterPro" id="IPR005598">
    <property type="entry name" value="ATP_synth_I"/>
</dbReference>
<evidence type="ECO:0000256" key="2">
    <source>
        <dbReference type="ARBA" id="ARBA00022475"/>
    </source>
</evidence>
<dbReference type="Pfam" id="PF03899">
    <property type="entry name" value="ATP-synt_I"/>
    <property type="match status" value="1"/>
</dbReference>
<evidence type="ECO:0000313" key="7">
    <source>
        <dbReference type="EMBL" id="NBI30627.1"/>
    </source>
</evidence>
<feature type="transmembrane region" description="Helical" evidence="6">
    <location>
        <begin position="97"/>
        <end position="121"/>
    </location>
</feature>
<keyword evidence="8" id="KW-1185">Reference proteome</keyword>
<dbReference type="OrthoDB" id="2678639at2"/>
<organism evidence="7 8">
    <name type="scientific">Chengkuizengella marina</name>
    <dbReference type="NCBI Taxonomy" id="2507566"/>
    <lineage>
        <taxon>Bacteria</taxon>
        <taxon>Bacillati</taxon>
        <taxon>Bacillota</taxon>
        <taxon>Bacilli</taxon>
        <taxon>Bacillales</taxon>
        <taxon>Paenibacillaceae</taxon>
        <taxon>Chengkuizengella</taxon>
    </lineage>
</organism>
<comment type="subcellular location">
    <subcellularLocation>
        <location evidence="1">Cell membrane</location>
        <topology evidence="1">Multi-pass membrane protein</topology>
    </subcellularLocation>
</comment>
<dbReference type="AlphaFoldDB" id="A0A6N9Q6Z1"/>
<dbReference type="GO" id="GO:0005886">
    <property type="term" value="C:plasma membrane"/>
    <property type="evidence" value="ECO:0007669"/>
    <property type="project" value="UniProtKB-SubCell"/>
</dbReference>
<evidence type="ECO:0000256" key="6">
    <source>
        <dbReference type="SAM" id="Phobius"/>
    </source>
</evidence>
<keyword evidence="4 6" id="KW-1133">Transmembrane helix</keyword>
<accession>A0A6N9Q6Z1</accession>
<evidence type="ECO:0000256" key="5">
    <source>
        <dbReference type="ARBA" id="ARBA00023136"/>
    </source>
</evidence>
<evidence type="ECO:0000256" key="3">
    <source>
        <dbReference type="ARBA" id="ARBA00022692"/>
    </source>
</evidence>
<reference evidence="7 8" key="1">
    <citation type="submission" date="2019-01" db="EMBL/GenBank/DDBJ databases">
        <title>Chengkuizengella sp. nov., isolated from deep-sea sediment of East Pacific Ocean.</title>
        <authorList>
            <person name="Yang J."/>
            <person name="Lai Q."/>
            <person name="Shao Z."/>
        </authorList>
    </citation>
    <scope>NUCLEOTIDE SEQUENCE [LARGE SCALE GENOMIC DNA]</scope>
    <source>
        <strain evidence="7 8">YPA3-1-1</strain>
    </source>
</reference>
<dbReference type="RefSeq" id="WP_160647440.1">
    <property type="nucleotide sequence ID" value="NZ_SIJB01000035.1"/>
</dbReference>
<keyword evidence="2" id="KW-1003">Cell membrane</keyword>
<feature type="transmembrane region" description="Helical" evidence="6">
    <location>
        <begin position="12"/>
        <end position="29"/>
    </location>
</feature>
<keyword evidence="5 6" id="KW-0472">Membrane</keyword>
<evidence type="ECO:0000256" key="4">
    <source>
        <dbReference type="ARBA" id="ARBA00022989"/>
    </source>
</evidence>
<evidence type="ECO:0000313" key="8">
    <source>
        <dbReference type="Proteomes" id="UP000448943"/>
    </source>
</evidence>
<dbReference type="EMBL" id="SIJB01000035">
    <property type="protein sequence ID" value="NBI30627.1"/>
    <property type="molecule type" value="Genomic_DNA"/>
</dbReference>
<keyword evidence="3 6" id="KW-0812">Transmembrane</keyword>
<evidence type="ECO:0000256" key="1">
    <source>
        <dbReference type="ARBA" id="ARBA00004651"/>
    </source>
</evidence>
<feature type="transmembrane region" description="Helical" evidence="6">
    <location>
        <begin position="74"/>
        <end position="91"/>
    </location>
</feature>
<dbReference type="Proteomes" id="UP000448943">
    <property type="component" value="Unassembled WGS sequence"/>
</dbReference>